<organism evidence="1 2">
    <name type="scientific">Gymnopilus dilepis</name>
    <dbReference type="NCBI Taxonomy" id="231916"/>
    <lineage>
        <taxon>Eukaryota</taxon>
        <taxon>Fungi</taxon>
        <taxon>Dikarya</taxon>
        <taxon>Basidiomycota</taxon>
        <taxon>Agaricomycotina</taxon>
        <taxon>Agaricomycetes</taxon>
        <taxon>Agaricomycetidae</taxon>
        <taxon>Agaricales</taxon>
        <taxon>Agaricineae</taxon>
        <taxon>Hymenogastraceae</taxon>
        <taxon>Gymnopilus</taxon>
    </lineage>
</organism>
<sequence>MSMMIGTPAIDRGENLDPQQDRADLTYIFLHNGARSSSMKLQLVLSGANSSSSFLAPFTAPLRLILTTARMIAQRISGLNTSPAKRSNAAAGLGG</sequence>
<comment type="caution">
    <text evidence="1">The sequence shown here is derived from an EMBL/GenBank/DDBJ whole genome shotgun (WGS) entry which is preliminary data.</text>
</comment>
<gene>
    <name evidence="1" type="ORF">CVT26_011099</name>
</gene>
<protein>
    <submittedName>
        <fullName evidence="1">Uncharacterized protein</fullName>
    </submittedName>
</protein>
<evidence type="ECO:0000313" key="1">
    <source>
        <dbReference type="EMBL" id="PPQ66379.1"/>
    </source>
</evidence>
<proteinExistence type="predicted"/>
<dbReference type="Proteomes" id="UP000284706">
    <property type="component" value="Unassembled WGS sequence"/>
</dbReference>
<dbReference type="EMBL" id="NHYE01005632">
    <property type="protein sequence ID" value="PPQ66379.1"/>
    <property type="molecule type" value="Genomic_DNA"/>
</dbReference>
<name>A0A409VJC1_9AGAR</name>
<dbReference type="AlphaFoldDB" id="A0A409VJC1"/>
<dbReference type="InParanoid" id="A0A409VJC1"/>
<keyword evidence="2" id="KW-1185">Reference proteome</keyword>
<reference evidence="1 2" key="1">
    <citation type="journal article" date="2018" name="Evol. Lett.">
        <title>Horizontal gene cluster transfer increased hallucinogenic mushroom diversity.</title>
        <authorList>
            <person name="Reynolds H.T."/>
            <person name="Vijayakumar V."/>
            <person name="Gluck-Thaler E."/>
            <person name="Korotkin H.B."/>
            <person name="Matheny P.B."/>
            <person name="Slot J.C."/>
        </authorList>
    </citation>
    <scope>NUCLEOTIDE SEQUENCE [LARGE SCALE GENOMIC DNA]</scope>
    <source>
        <strain evidence="1 2">SRW20</strain>
    </source>
</reference>
<accession>A0A409VJC1</accession>
<evidence type="ECO:0000313" key="2">
    <source>
        <dbReference type="Proteomes" id="UP000284706"/>
    </source>
</evidence>